<organism evidence="5">
    <name type="scientific">Pseudogymnoascus destructans</name>
    <dbReference type="NCBI Taxonomy" id="655981"/>
    <lineage>
        <taxon>Eukaryota</taxon>
        <taxon>Fungi</taxon>
        <taxon>Dikarya</taxon>
        <taxon>Ascomycota</taxon>
        <taxon>Pezizomycotina</taxon>
        <taxon>Leotiomycetes</taxon>
        <taxon>Thelebolales</taxon>
        <taxon>Thelebolaceae</taxon>
        <taxon>Pseudogymnoascus</taxon>
    </lineage>
</organism>
<dbReference type="Pfam" id="PF23585">
    <property type="entry name" value="DUF7137"/>
    <property type="match status" value="1"/>
</dbReference>
<keyword evidence="2" id="KW-0812">Transmembrane</keyword>
<feature type="compositionally biased region" description="Low complexity" evidence="1">
    <location>
        <begin position="46"/>
        <end position="58"/>
    </location>
</feature>
<feature type="transmembrane region" description="Helical" evidence="2">
    <location>
        <begin position="244"/>
        <end position="263"/>
    </location>
</feature>
<dbReference type="Proteomes" id="UP000077154">
    <property type="component" value="Unassembled WGS sequence"/>
</dbReference>
<dbReference type="PANTHER" id="PTHR42028:SF1">
    <property type="entry name" value="YALI0E30657P"/>
    <property type="match status" value="1"/>
</dbReference>
<feature type="region of interest" description="Disordered" evidence="1">
    <location>
        <begin position="44"/>
        <end position="92"/>
    </location>
</feature>
<feature type="compositionally biased region" description="Low complexity" evidence="1">
    <location>
        <begin position="67"/>
        <end position="85"/>
    </location>
</feature>
<keyword evidence="3" id="KW-0732">Signal</keyword>
<dbReference type="VEuPathDB" id="FungiDB:GMDG_06050"/>
<keyword evidence="2" id="KW-1133">Transmembrane helix</keyword>
<feature type="domain" description="DUF7137" evidence="4">
    <location>
        <begin position="95"/>
        <end position="226"/>
    </location>
</feature>
<keyword evidence="2" id="KW-0472">Membrane</keyword>
<protein>
    <recommendedName>
        <fullName evidence="4">DUF7137 domain-containing protein</fullName>
    </recommendedName>
</protein>
<gene>
    <name evidence="5" type="ORF">VC83_07311</name>
</gene>
<dbReference type="InterPro" id="IPR055561">
    <property type="entry name" value="DUF7137"/>
</dbReference>
<feature type="chain" id="PRO_5008056314" description="DUF7137 domain-containing protein" evidence="3">
    <location>
        <begin position="24"/>
        <end position="270"/>
    </location>
</feature>
<dbReference type="AlphaFoldDB" id="A0A177A3F3"/>
<evidence type="ECO:0000259" key="4">
    <source>
        <dbReference type="Pfam" id="PF23585"/>
    </source>
</evidence>
<name>A0A177A3F3_9PEZI</name>
<reference evidence="5" key="1">
    <citation type="submission" date="2016-03" db="EMBL/GenBank/DDBJ databases">
        <title>Updated assembly of Pseudogymnoascus destructans, the fungus causing white-nose syndrome of bats.</title>
        <authorList>
            <person name="Palmer J.M."/>
            <person name="Drees K.P."/>
            <person name="Foster J.T."/>
            <person name="Lindner D.L."/>
        </authorList>
    </citation>
    <scope>NUCLEOTIDE SEQUENCE [LARGE SCALE GENOMIC DNA]</scope>
    <source>
        <strain evidence="5">20631-21</strain>
    </source>
</reference>
<evidence type="ECO:0000256" key="2">
    <source>
        <dbReference type="SAM" id="Phobius"/>
    </source>
</evidence>
<accession>A0A177A3F3</accession>
<dbReference type="PANTHER" id="PTHR42028">
    <property type="entry name" value="CHROMOSOME 1, WHOLE GENOME SHOTGUN SEQUENCE"/>
    <property type="match status" value="1"/>
</dbReference>
<evidence type="ECO:0000313" key="5">
    <source>
        <dbReference type="EMBL" id="OAF56716.1"/>
    </source>
</evidence>
<dbReference type="OrthoDB" id="2435509at2759"/>
<feature type="signal peptide" evidence="3">
    <location>
        <begin position="1"/>
        <end position="23"/>
    </location>
</feature>
<evidence type="ECO:0000256" key="1">
    <source>
        <dbReference type="SAM" id="MobiDB-lite"/>
    </source>
</evidence>
<dbReference type="GeneID" id="36290359"/>
<sequence length="270" mass="29002">MRSTATFFIYATFLVLLSTFTAAWPWPSFFPEIDSLVVRANEDQSSTHTTSETSSKPTQTPSSGQHKSTSVSESKGSSTSKPTKSAVHTTYDPRSPVGGITVVSPTATAGMPIFKIGDKATFGFNFTDLLATPTALNIMATCTLNQALYTIAMNQTINGTATTQRAVWDSHGYETSSAPLVVATYTLIIYDSEGSESDVPVAGYLAPFKSFTFGMYNGQDYTDDSGPVPCISCSGAFGSLERNALGFMFGMSIITVMTFTWFVNGLNVIW</sequence>
<proteinExistence type="predicted"/>
<dbReference type="eggNOG" id="ENOG502S1TN">
    <property type="taxonomic scope" value="Eukaryota"/>
</dbReference>
<dbReference type="RefSeq" id="XP_024322008.1">
    <property type="nucleotide sequence ID" value="XM_024470886.1"/>
</dbReference>
<dbReference type="EMBL" id="KV441403">
    <property type="protein sequence ID" value="OAF56716.1"/>
    <property type="molecule type" value="Genomic_DNA"/>
</dbReference>
<evidence type="ECO:0000256" key="3">
    <source>
        <dbReference type="SAM" id="SignalP"/>
    </source>
</evidence>